<reference evidence="1" key="2">
    <citation type="journal article" date="2015" name="Data Brief">
        <title>Shoot transcriptome of the giant reed, Arundo donax.</title>
        <authorList>
            <person name="Barrero R.A."/>
            <person name="Guerrero F.D."/>
            <person name="Moolhuijzen P."/>
            <person name="Goolsby J.A."/>
            <person name="Tidwell J."/>
            <person name="Bellgard S.E."/>
            <person name="Bellgard M.I."/>
        </authorList>
    </citation>
    <scope>NUCLEOTIDE SEQUENCE</scope>
    <source>
        <tissue evidence="1">Shoot tissue taken approximately 20 cm above the soil surface</tissue>
    </source>
</reference>
<evidence type="ECO:0000313" key="1">
    <source>
        <dbReference type="EMBL" id="JAD24727.1"/>
    </source>
</evidence>
<protein>
    <submittedName>
        <fullName evidence="1">Uncharacterized protein</fullName>
    </submittedName>
</protein>
<organism evidence="1">
    <name type="scientific">Arundo donax</name>
    <name type="common">Giant reed</name>
    <name type="synonym">Donax arundinaceus</name>
    <dbReference type="NCBI Taxonomy" id="35708"/>
    <lineage>
        <taxon>Eukaryota</taxon>
        <taxon>Viridiplantae</taxon>
        <taxon>Streptophyta</taxon>
        <taxon>Embryophyta</taxon>
        <taxon>Tracheophyta</taxon>
        <taxon>Spermatophyta</taxon>
        <taxon>Magnoliopsida</taxon>
        <taxon>Liliopsida</taxon>
        <taxon>Poales</taxon>
        <taxon>Poaceae</taxon>
        <taxon>PACMAD clade</taxon>
        <taxon>Arundinoideae</taxon>
        <taxon>Arundineae</taxon>
        <taxon>Arundo</taxon>
    </lineage>
</organism>
<accession>A0A0A8YQR9</accession>
<reference evidence="1" key="1">
    <citation type="submission" date="2014-09" db="EMBL/GenBank/DDBJ databases">
        <authorList>
            <person name="Magalhaes I.L.F."/>
            <person name="Oliveira U."/>
            <person name="Santos F.R."/>
            <person name="Vidigal T.H.D.A."/>
            <person name="Brescovit A.D."/>
            <person name="Santos A.J."/>
        </authorList>
    </citation>
    <scope>NUCLEOTIDE SEQUENCE</scope>
    <source>
        <tissue evidence="1">Shoot tissue taken approximately 20 cm above the soil surface</tissue>
    </source>
</reference>
<sequence length="36" mass="4250">MADNTWNPTRVRGVRPGKKFWTQVSGKQQLYKETIQ</sequence>
<dbReference type="AlphaFoldDB" id="A0A0A8YQR9"/>
<proteinExistence type="predicted"/>
<dbReference type="EMBL" id="GBRH01273168">
    <property type="protein sequence ID" value="JAD24727.1"/>
    <property type="molecule type" value="Transcribed_RNA"/>
</dbReference>
<name>A0A0A8YQR9_ARUDO</name>